<name>A0A7W9MJB1_9ACTN</name>
<evidence type="ECO:0000313" key="2">
    <source>
        <dbReference type="Proteomes" id="UP000540685"/>
    </source>
</evidence>
<dbReference type="AlphaFoldDB" id="A0A7W9MJB1"/>
<gene>
    <name evidence="1" type="ORF">F4562_005927</name>
</gene>
<dbReference type="RefSeq" id="WP_184547931.1">
    <property type="nucleotide sequence ID" value="NZ_JACHMP010000001.1"/>
</dbReference>
<dbReference type="EMBL" id="JACHMP010000001">
    <property type="protein sequence ID" value="MBB5822865.1"/>
    <property type="molecule type" value="Genomic_DNA"/>
</dbReference>
<reference evidence="1 2" key="1">
    <citation type="submission" date="2020-08" db="EMBL/GenBank/DDBJ databases">
        <title>Sequencing the genomes of 1000 actinobacteria strains.</title>
        <authorList>
            <person name="Klenk H.-P."/>
        </authorList>
    </citation>
    <scope>NUCLEOTIDE SEQUENCE [LARGE SCALE GENOMIC DNA]</scope>
    <source>
        <strain evidence="1 2">DSM 46887</strain>
    </source>
</reference>
<keyword evidence="2" id="KW-1185">Reference proteome</keyword>
<accession>A0A7W9MJB1</accession>
<proteinExistence type="predicted"/>
<evidence type="ECO:0000313" key="1">
    <source>
        <dbReference type="EMBL" id="MBB5822865.1"/>
    </source>
</evidence>
<protein>
    <submittedName>
        <fullName evidence="1">Uncharacterized protein</fullName>
    </submittedName>
</protein>
<sequence>MTCHFASPDQVLAEAFTRHAESATRVFDEWPGAAQAPAAAAEEVGPCCTALRRPTR</sequence>
<dbReference type="Gene3D" id="1.10.357.10">
    <property type="entry name" value="Tetracycline Repressor, domain 2"/>
    <property type="match status" value="1"/>
</dbReference>
<dbReference type="Proteomes" id="UP000540685">
    <property type="component" value="Unassembled WGS sequence"/>
</dbReference>
<comment type="caution">
    <text evidence="1">The sequence shown here is derived from an EMBL/GenBank/DDBJ whole genome shotgun (WGS) entry which is preliminary data.</text>
</comment>
<organism evidence="1 2">
    <name type="scientific">Streptosporangium becharense</name>
    <dbReference type="NCBI Taxonomy" id="1816182"/>
    <lineage>
        <taxon>Bacteria</taxon>
        <taxon>Bacillati</taxon>
        <taxon>Actinomycetota</taxon>
        <taxon>Actinomycetes</taxon>
        <taxon>Streptosporangiales</taxon>
        <taxon>Streptosporangiaceae</taxon>
        <taxon>Streptosporangium</taxon>
    </lineage>
</organism>